<gene>
    <name evidence="3" type="ORF">GPM918_LOCUS26972</name>
    <name evidence="4" type="ORF">SRO942_LOCUS27218</name>
</gene>
<keyword evidence="1" id="KW-0833">Ubl conjugation pathway</keyword>
<dbReference type="AlphaFoldDB" id="A0A815BES3"/>
<dbReference type="Proteomes" id="UP000681722">
    <property type="component" value="Unassembled WGS sequence"/>
</dbReference>
<dbReference type="Gene3D" id="3.80.10.10">
    <property type="entry name" value="Ribonuclease Inhibitor"/>
    <property type="match status" value="3"/>
</dbReference>
<dbReference type="PROSITE" id="PS50181">
    <property type="entry name" value="FBOX"/>
    <property type="match status" value="1"/>
</dbReference>
<dbReference type="Proteomes" id="UP000663829">
    <property type="component" value="Unassembled WGS sequence"/>
</dbReference>
<proteinExistence type="predicted"/>
<dbReference type="SMART" id="SM00367">
    <property type="entry name" value="LRR_CC"/>
    <property type="match status" value="14"/>
</dbReference>
<sequence>MASLLKLFQTLDPTTRFYLRSNHIAEVHEALLSSLAVCQPDDAFLWLISCLRELQSSPILVSNINWDYFIPECYHPLKRPFTVENSLSYVFAVCDETLEPSEKQISSAIEHYNHRTARKYFHAWLRYHLTRHAHLVLEEQTIQNAANYHRLHLLQVYFNEWNEWARFRLNRQKAAANHLTHCHEINQLRIILNEWNQVAQNARRTRDYFDRVERGEDNQAFDGFLSHGEARDELSLLTREAAVRILSYLDIDDLARCSQVCRQWKVLTQSSVLWSKLDLHQTSNVLDDKLAMRFIQRARPYLQHLNLRQCNRIGRLTFLGISSCKNLQDINLSECTAVNDEAITIMTAGCHILLYLNLSHTEITDTTFRSLSRNCPFLQFLSLAYSIKFSDRAFTYIINGKGCRKLLYLDITGCQQLSHVGFEGISEAFHDLEQLVVDDIVDLTDKHFDRIFKRLTKLKHLSLWSSTRYLTAYAFRQLGYLSKLTVLKFDSNKLINDFSVRHICKQCQELQHISITDCSSITDSSMKAIGSLKQLRVLNIADCILISDLGIKSLADGICVLRLRELNLTNCMRVGDASIIQLTRRCKKLAYLKLCYLEQISEAGMELIGQMESLISIDLCGTKSCTDSGIKSLGINGRLKQVSMASCKQIGDLGLTKFTSYCSQLEELNLSFCTQLTDNAIRSMAFCCKLLTTLNVCSCGLLTDMSLQYLSGVCKYLRELDISYCQLITDKGMKYLRRNSHYLKRLFIIECKGISRLTIEKLLLKVPYVQFQYVDS</sequence>
<dbReference type="OrthoDB" id="61560at2759"/>
<dbReference type="SUPFAM" id="SSF52047">
    <property type="entry name" value="RNI-like"/>
    <property type="match status" value="2"/>
</dbReference>
<organism evidence="3 5">
    <name type="scientific">Didymodactylos carnosus</name>
    <dbReference type="NCBI Taxonomy" id="1234261"/>
    <lineage>
        <taxon>Eukaryota</taxon>
        <taxon>Metazoa</taxon>
        <taxon>Spiralia</taxon>
        <taxon>Gnathifera</taxon>
        <taxon>Rotifera</taxon>
        <taxon>Eurotatoria</taxon>
        <taxon>Bdelloidea</taxon>
        <taxon>Philodinida</taxon>
        <taxon>Philodinidae</taxon>
        <taxon>Didymodactylos</taxon>
    </lineage>
</organism>
<accession>A0A815BES3</accession>
<name>A0A815BES3_9BILA</name>
<evidence type="ECO:0000313" key="3">
    <source>
        <dbReference type="EMBL" id="CAF1268724.1"/>
    </source>
</evidence>
<dbReference type="EMBL" id="CAJOBC010022188">
    <property type="protein sequence ID" value="CAF4054481.1"/>
    <property type="molecule type" value="Genomic_DNA"/>
</dbReference>
<feature type="domain" description="F-box" evidence="2">
    <location>
        <begin position="231"/>
        <end position="277"/>
    </location>
</feature>
<evidence type="ECO:0000313" key="4">
    <source>
        <dbReference type="EMBL" id="CAF4054481.1"/>
    </source>
</evidence>
<dbReference type="SUPFAM" id="SSF81383">
    <property type="entry name" value="F-box domain"/>
    <property type="match status" value="1"/>
</dbReference>
<dbReference type="InterPro" id="IPR001810">
    <property type="entry name" value="F-box_dom"/>
</dbReference>
<dbReference type="InterPro" id="IPR032675">
    <property type="entry name" value="LRR_dom_sf"/>
</dbReference>
<dbReference type="InterPro" id="IPR006553">
    <property type="entry name" value="Leu-rich_rpt_Cys-con_subtyp"/>
</dbReference>
<evidence type="ECO:0000256" key="1">
    <source>
        <dbReference type="ARBA" id="ARBA00022786"/>
    </source>
</evidence>
<dbReference type="CDD" id="cd22124">
    <property type="entry name" value="F-box_FBXL13"/>
    <property type="match status" value="1"/>
</dbReference>
<dbReference type="SMART" id="SM00256">
    <property type="entry name" value="FBOX"/>
    <property type="match status" value="1"/>
</dbReference>
<dbReference type="EMBL" id="CAJNOQ010011099">
    <property type="protein sequence ID" value="CAF1268724.1"/>
    <property type="molecule type" value="Genomic_DNA"/>
</dbReference>
<dbReference type="Pfam" id="PF12937">
    <property type="entry name" value="F-box-like"/>
    <property type="match status" value="1"/>
</dbReference>
<dbReference type="GO" id="GO:0019005">
    <property type="term" value="C:SCF ubiquitin ligase complex"/>
    <property type="evidence" value="ECO:0007669"/>
    <property type="project" value="TreeGrafter"/>
</dbReference>
<dbReference type="Pfam" id="PF25372">
    <property type="entry name" value="DUF7885"/>
    <property type="match status" value="2"/>
</dbReference>
<reference evidence="3" key="1">
    <citation type="submission" date="2021-02" db="EMBL/GenBank/DDBJ databases">
        <authorList>
            <person name="Nowell W R."/>
        </authorList>
    </citation>
    <scope>NUCLEOTIDE SEQUENCE</scope>
</reference>
<dbReference type="GO" id="GO:0031146">
    <property type="term" value="P:SCF-dependent proteasomal ubiquitin-dependent protein catabolic process"/>
    <property type="evidence" value="ECO:0007669"/>
    <property type="project" value="TreeGrafter"/>
</dbReference>
<comment type="caution">
    <text evidence="3">The sequence shown here is derived from an EMBL/GenBank/DDBJ whole genome shotgun (WGS) entry which is preliminary data.</text>
</comment>
<keyword evidence="5" id="KW-1185">Reference proteome</keyword>
<dbReference type="InterPro" id="IPR036047">
    <property type="entry name" value="F-box-like_dom_sf"/>
</dbReference>
<dbReference type="PANTHER" id="PTHR13318">
    <property type="entry name" value="PARTNER OF PAIRED, ISOFORM B-RELATED"/>
    <property type="match status" value="1"/>
</dbReference>
<protein>
    <recommendedName>
        <fullName evidence="2">F-box domain-containing protein</fullName>
    </recommendedName>
</protein>
<evidence type="ECO:0000313" key="5">
    <source>
        <dbReference type="Proteomes" id="UP000663829"/>
    </source>
</evidence>
<dbReference type="InterPro" id="IPR057207">
    <property type="entry name" value="FBXL15_LRR"/>
</dbReference>
<evidence type="ECO:0000259" key="2">
    <source>
        <dbReference type="PROSITE" id="PS50181"/>
    </source>
</evidence>